<organism evidence="1 2">
    <name type="scientific">Jatropha curcas</name>
    <name type="common">Barbados nut</name>
    <dbReference type="NCBI Taxonomy" id="180498"/>
    <lineage>
        <taxon>Eukaryota</taxon>
        <taxon>Viridiplantae</taxon>
        <taxon>Streptophyta</taxon>
        <taxon>Embryophyta</taxon>
        <taxon>Tracheophyta</taxon>
        <taxon>Spermatophyta</taxon>
        <taxon>Magnoliopsida</taxon>
        <taxon>eudicotyledons</taxon>
        <taxon>Gunneridae</taxon>
        <taxon>Pentapetalae</taxon>
        <taxon>rosids</taxon>
        <taxon>fabids</taxon>
        <taxon>Malpighiales</taxon>
        <taxon>Euphorbiaceae</taxon>
        <taxon>Crotonoideae</taxon>
        <taxon>Jatropheae</taxon>
        <taxon>Jatropha</taxon>
    </lineage>
</organism>
<gene>
    <name evidence="1" type="ORF">JCGZ_17938</name>
</gene>
<reference evidence="1 2" key="1">
    <citation type="journal article" date="2014" name="PLoS ONE">
        <title>Global Analysis of Gene Expression Profiles in Physic Nut (Jatropha curcas L.) Seedlings Exposed to Salt Stress.</title>
        <authorList>
            <person name="Zhang L."/>
            <person name="Zhang C."/>
            <person name="Wu P."/>
            <person name="Chen Y."/>
            <person name="Li M."/>
            <person name="Jiang H."/>
            <person name="Wu G."/>
        </authorList>
    </citation>
    <scope>NUCLEOTIDE SEQUENCE [LARGE SCALE GENOMIC DNA]</scope>
    <source>
        <strain evidence="2">cv. GZQX0401</strain>
        <tissue evidence="1">Young leaves</tissue>
    </source>
</reference>
<dbReference type="EMBL" id="KK914893">
    <property type="protein sequence ID" value="KDP26780.1"/>
    <property type="molecule type" value="Genomic_DNA"/>
</dbReference>
<keyword evidence="2" id="KW-1185">Reference proteome</keyword>
<dbReference type="OrthoDB" id="10251412at2759"/>
<evidence type="ECO:0000313" key="1">
    <source>
        <dbReference type="EMBL" id="KDP26780.1"/>
    </source>
</evidence>
<accession>A0A067K3G0</accession>
<dbReference type="STRING" id="180498.A0A067K3G0"/>
<dbReference type="AlphaFoldDB" id="A0A067K3G0"/>
<dbReference type="Proteomes" id="UP000027138">
    <property type="component" value="Unassembled WGS sequence"/>
</dbReference>
<sequence>MFAIPNMPSTSSVLSTYTAIAASTMLVRTVINEVQTITSHLLPQKLQEKLLSSLGGLFKNASQLTLIIDEYNWFAINEIPSCRSLLKHKNHFIYR</sequence>
<evidence type="ECO:0000313" key="2">
    <source>
        <dbReference type="Proteomes" id="UP000027138"/>
    </source>
</evidence>
<protein>
    <submittedName>
        <fullName evidence="1">Uncharacterized protein</fullName>
    </submittedName>
</protein>
<name>A0A067K3G0_JATCU</name>
<proteinExistence type="predicted"/>